<evidence type="ECO:0000256" key="4">
    <source>
        <dbReference type="ARBA" id="ARBA00023015"/>
    </source>
</evidence>
<gene>
    <name evidence="10" type="primary">MED7</name>
    <name evidence="10" type="ORF">LPJ64_003798</name>
</gene>
<dbReference type="GO" id="GO:0003712">
    <property type="term" value="F:transcription coregulator activity"/>
    <property type="evidence" value="ECO:0007669"/>
    <property type="project" value="InterPro"/>
</dbReference>
<evidence type="ECO:0000256" key="8">
    <source>
        <dbReference type="SAM" id="Coils"/>
    </source>
</evidence>
<keyword evidence="8" id="KW-0175">Coiled coil</keyword>
<dbReference type="SUPFAM" id="SSF140718">
    <property type="entry name" value="Mediator hinge subcomplex-like"/>
    <property type="match status" value="1"/>
</dbReference>
<evidence type="ECO:0000256" key="7">
    <source>
        <dbReference type="RuleBase" id="RU364060"/>
    </source>
</evidence>
<keyword evidence="11" id="KW-1185">Reference proteome</keyword>
<dbReference type="InterPro" id="IPR044888">
    <property type="entry name" value="Mediatior_Med7_sf"/>
</dbReference>
<organism evidence="10 11">
    <name type="scientific">Coemansia asiatica</name>
    <dbReference type="NCBI Taxonomy" id="1052880"/>
    <lineage>
        <taxon>Eukaryota</taxon>
        <taxon>Fungi</taxon>
        <taxon>Fungi incertae sedis</taxon>
        <taxon>Zoopagomycota</taxon>
        <taxon>Kickxellomycotina</taxon>
        <taxon>Kickxellomycetes</taxon>
        <taxon>Kickxellales</taxon>
        <taxon>Kickxellaceae</taxon>
        <taxon>Coemansia</taxon>
    </lineage>
</organism>
<keyword evidence="5 7" id="KW-0804">Transcription</keyword>
<dbReference type="GO" id="GO:0016592">
    <property type="term" value="C:mediator complex"/>
    <property type="evidence" value="ECO:0007669"/>
    <property type="project" value="InterPro"/>
</dbReference>
<evidence type="ECO:0000256" key="2">
    <source>
        <dbReference type="ARBA" id="ARBA00009994"/>
    </source>
</evidence>
<evidence type="ECO:0000313" key="11">
    <source>
        <dbReference type="Proteomes" id="UP001145021"/>
    </source>
</evidence>
<name>A0A9W7XKD4_9FUNG</name>
<dbReference type="PANTHER" id="PTHR21428">
    <property type="entry name" value="MEDIATOR OF RNA POLYMERASE II TRANSCRIPTION SUBUNIT 7"/>
    <property type="match status" value="1"/>
</dbReference>
<dbReference type="EMBL" id="JANBOH010000159">
    <property type="protein sequence ID" value="KAJ1644524.1"/>
    <property type="molecule type" value="Genomic_DNA"/>
</dbReference>
<keyword evidence="6 7" id="KW-0539">Nucleus</keyword>
<reference evidence="10" key="1">
    <citation type="submission" date="2022-07" db="EMBL/GenBank/DDBJ databases">
        <title>Phylogenomic reconstructions and comparative analyses of Kickxellomycotina fungi.</title>
        <authorList>
            <person name="Reynolds N.K."/>
            <person name="Stajich J.E."/>
            <person name="Barry K."/>
            <person name="Grigoriev I.V."/>
            <person name="Crous P."/>
            <person name="Smith M.E."/>
        </authorList>
    </citation>
    <scope>NUCLEOTIDE SEQUENCE</scope>
    <source>
        <strain evidence="10">NBRC 105413</strain>
    </source>
</reference>
<comment type="caution">
    <text evidence="10">The sequence shown here is derived from an EMBL/GenBank/DDBJ whole genome shotgun (WGS) entry which is preliminary data.</text>
</comment>
<dbReference type="InterPro" id="IPR037212">
    <property type="entry name" value="Med7/Med21-like"/>
</dbReference>
<dbReference type="InterPro" id="IPR009244">
    <property type="entry name" value="Mediatior_Med7"/>
</dbReference>
<feature type="coiled-coil region" evidence="8">
    <location>
        <begin position="167"/>
        <end position="194"/>
    </location>
</feature>
<comment type="function">
    <text evidence="7">Component of the Mediator complex, a coactivator involved in the regulated transcription of nearly all RNA polymerase II-dependent genes. Mediator functions as a bridge to convey information from gene-specific regulatory proteins to the basal RNA polymerase II transcription machinery.</text>
</comment>
<dbReference type="PANTHER" id="PTHR21428:SF11">
    <property type="entry name" value="MEDIATOR OF RNA POLYMERASE II TRANSCRIPTION SUBUNIT 7"/>
    <property type="match status" value="1"/>
</dbReference>
<proteinExistence type="inferred from homology"/>
<accession>A0A9W7XKD4</accession>
<evidence type="ECO:0000256" key="1">
    <source>
        <dbReference type="ARBA" id="ARBA00004123"/>
    </source>
</evidence>
<evidence type="ECO:0000256" key="9">
    <source>
        <dbReference type="SAM" id="MobiDB-lite"/>
    </source>
</evidence>
<dbReference type="Proteomes" id="UP001145021">
    <property type="component" value="Unassembled WGS sequence"/>
</dbReference>
<dbReference type="AlphaFoldDB" id="A0A9W7XKD4"/>
<comment type="subcellular location">
    <subcellularLocation>
        <location evidence="1 7">Nucleus</location>
    </subcellularLocation>
</comment>
<comment type="similarity">
    <text evidence="2 7">Belongs to the Mediator complex subunit 7 family.</text>
</comment>
<sequence>MADTQQQQQQLDASYPAPPEYFTLFTDDNLAKLANIDNESAMNDHTLKYLVPPPPPTEGTYSNFGRLWQVEDRLPTLAEQKISQLYPDGPIDRIVELKRLNHLVLFEFLDLVDVLIKDPSLYAARTERIREIFVNIHHLINEYRSHQAKETLKLMLRQQIESKRRTTAAILSRCEDLEQRIVTLREEAAEVKARLVASNSTTTMTTSDRSSGSTEIKSQSKTPLLDSSAPETLPVIAKIAESGLENILYSIQDLKL</sequence>
<dbReference type="Gene3D" id="6.10.140.200">
    <property type="match status" value="1"/>
</dbReference>
<protein>
    <recommendedName>
        <fullName evidence="3 7">Mediator of RNA polymerase II transcription subunit 7</fullName>
    </recommendedName>
</protein>
<evidence type="ECO:0000313" key="10">
    <source>
        <dbReference type="EMBL" id="KAJ1644524.1"/>
    </source>
</evidence>
<evidence type="ECO:0000256" key="3">
    <source>
        <dbReference type="ARBA" id="ARBA00020631"/>
    </source>
</evidence>
<keyword evidence="7" id="KW-0010">Activator</keyword>
<dbReference type="Pfam" id="PF05983">
    <property type="entry name" value="Med7"/>
    <property type="match status" value="1"/>
</dbReference>
<feature type="region of interest" description="Disordered" evidence="9">
    <location>
        <begin position="199"/>
        <end position="227"/>
    </location>
</feature>
<dbReference type="Gene3D" id="6.10.140.1520">
    <property type="match status" value="1"/>
</dbReference>
<keyword evidence="4 7" id="KW-0805">Transcription regulation</keyword>
<dbReference type="GO" id="GO:0070847">
    <property type="term" value="C:core mediator complex"/>
    <property type="evidence" value="ECO:0007669"/>
    <property type="project" value="TreeGrafter"/>
</dbReference>
<comment type="subunit">
    <text evidence="7">Component of the Mediator complex.</text>
</comment>
<dbReference type="GO" id="GO:0006357">
    <property type="term" value="P:regulation of transcription by RNA polymerase II"/>
    <property type="evidence" value="ECO:0007669"/>
    <property type="project" value="InterPro"/>
</dbReference>
<feature type="compositionally biased region" description="Low complexity" evidence="9">
    <location>
        <begin position="199"/>
        <end position="214"/>
    </location>
</feature>
<evidence type="ECO:0000256" key="6">
    <source>
        <dbReference type="ARBA" id="ARBA00023242"/>
    </source>
</evidence>
<evidence type="ECO:0000256" key="5">
    <source>
        <dbReference type="ARBA" id="ARBA00023163"/>
    </source>
</evidence>